<evidence type="ECO:0000256" key="2">
    <source>
        <dbReference type="ARBA" id="ARBA00022837"/>
    </source>
</evidence>
<gene>
    <name evidence="4" type="ORF">OJ252_824</name>
</gene>
<dbReference type="Pfam" id="PF17958">
    <property type="entry name" value="EF-hand_13"/>
    <property type="match status" value="1"/>
</dbReference>
<accession>A0ABQ8PA58</accession>
<dbReference type="Proteomes" id="UP001071777">
    <property type="component" value="Unassembled WGS sequence"/>
</dbReference>
<keyword evidence="1" id="KW-0479">Metal-binding</keyword>
<dbReference type="SUPFAM" id="SSF47473">
    <property type="entry name" value="EF-hand"/>
    <property type="match status" value="1"/>
</dbReference>
<dbReference type="InterPro" id="IPR018247">
    <property type="entry name" value="EF_Hand_1_Ca_BS"/>
</dbReference>
<dbReference type="PROSITE" id="PS00018">
    <property type="entry name" value="EF_HAND_1"/>
    <property type="match status" value="1"/>
</dbReference>
<evidence type="ECO:0000259" key="3">
    <source>
        <dbReference type="Pfam" id="PF17958"/>
    </source>
</evidence>
<dbReference type="PANTHER" id="PTHR14095:SF0">
    <property type="entry name" value="MIP22305P"/>
    <property type="match status" value="1"/>
</dbReference>
<protein>
    <submittedName>
        <fullName evidence="4">Protein phosphatase 2A regulatory subunit</fullName>
    </submittedName>
</protein>
<dbReference type="PANTHER" id="PTHR14095">
    <property type="entry name" value="PHOSPHATASE 2A REGULATORY SUBUNIT-RELATED"/>
    <property type="match status" value="1"/>
</dbReference>
<organism evidence="4 5">
    <name type="scientific">Cryptosporidium canis</name>
    <dbReference type="NCBI Taxonomy" id="195482"/>
    <lineage>
        <taxon>Eukaryota</taxon>
        <taxon>Sar</taxon>
        <taxon>Alveolata</taxon>
        <taxon>Apicomplexa</taxon>
        <taxon>Conoidasida</taxon>
        <taxon>Coccidia</taxon>
        <taxon>Eucoccidiorida</taxon>
        <taxon>Eimeriorina</taxon>
        <taxon>Cryptosporidiidae</taxon>
        <taxon>Cryptosporidium</taxon>
    </lineage>
</organism>
<dbReference type="Gene3D" id="1.10.238.220">
    <property type="match status" value="1"/>
</dbReference>
<proteinExistence type="predicted"/>
<reference evidence="4" key="1">
    <citation type="submission" date="2022-10" db="EMBL/GenBank/DDBJ databases">
        <title>Adaptive evolution leads to modifications in subtelomeric GC content in a zoonotic Cryptosporidium species.</title>
        <authorList>
            <person name="Li J."/>
            <person name="Feng Y."/>
            <person name="Xiao L."/>
        </authorList>
    </citation>
    <scope>NUCLEOTIDE SEQUENCE</scope>
    <source>
        <strain evidence="4">25894</strain>
    </source>
</reference>
<evidence type="ECO:0000256" key="1">
    <source>
        <dbReference type="ARBA" id="ARBA00022723"/>
    </source>
</evidence>
<dbReference type="InterPro" id="IPR011992">
    <property type="entry name" value="EF-hand-dom_pair"/>
</dbReference>
<name>A0ABQ8PA58_9CRYT</name>
<dbReference type="Gene3D" id="1.10.238.10">
    <property type="entry name" value="EF-hand"/>
    <property type="match status" value="1"/>
</dbReference>
<sequence length="468" mass="54104">MLLEKDIQCLFFEFVSSQAGIDQNDENVGSGNCGAELARVARMGVSVPVKQLSQDDTVSSLREAFRGVEDDLMSCEDWEVRVVEGVLGMNRLCSGTLYGMMYGECGSGCGAPSDYLGARASIQIEYSRVEELVCRRLDLRRGQGEQNYFKLLSRLSGARDCILPGGFRPVLGEIVQRHRALQFLASDQVFRELYIETVISRIFYELDVLELRRLRLKDFRGTRLVGILLGMRGDESFDDLTDYFDYQHFYVLYSRFVELDVDEDQSLALDEFKRHDFGAITESALARIWDCNIRGKRGLFRDEVDPARKMSYHDFIYFYISDEDKTTERSIRYWFEIIDFDCDGWIGLQEIDHFYREQRARCRELSYAVPELDNISCMVNDLLMPGIQGRFRLDDFLRNKLVAGHFFNILVNTKKCLSSMFMDGELNSLQAVILQRSGFKAPSPWDLHCQYQYQIIQDSRQDEASVQK</sequence>
<dbReference type="EMBL" id="JAPCXB010000026">
    <property type="protein sequence ID" value="KAJ1614174.1"/>
    <property type="molecule type" value="Genomic_DNA"/>
</dbReference>
<keyword evidence="2" id="KW-0106">Calcium</keyword>
<evidence type="ECO:0000313" key="4">
    <source>
        <dbReference type="EMBL" id="KAJ1614174.1"/>
    </source>
</evidence>
<feature type="domain" description="PP2A regulatory subunit B'' EF-hand" evidence="3">
    <location>
        <begin position="157"/>
        <end position="228"/>
    </location>
</feature>
<comment type="caution">
    <text evidence="4">The sequence shown here is derived from an EMBL/GenBank/DDBJ whole genome shotgun (WGS) entry which is preliminary data.</text>
</comment>
<keyword evidence="5" id="KW-1185">Reference proteome</keyword>
<dbReference type="InterPro" id="IPR041534">
    <property type="entry name" value="EF-hand_13"/>
</dbReference>
<evidence type="ECO:0000313" key="5">
    <source>
        <dbReference type="Proteomes" id="UP001071777"/>
    </source>
</evidence>